<keyword evidence="2 11" id="KW-0812">Transmembrane</keyword>
<evidence type="ECO:0000256" key="8">
    <source>
        <dbReference type="ARBA" id="ARBA00063490"/>
    </source>
</evidence>
<comment type="similarity">
    <text evidence="7">Belongs to the PGAP2IP family.</text>
</comment>
<evidence type="ECO:0000256" key="1">
    <source>
        <dbReference type="ARBA" id="ARBA00004141"/>
    </source>
</evidence>
<evidence type="ECO:0000256" key="6">
    <source>
        <dbReference type="ARBA" id="ARBA00058459"/>
    </source>
</evidence>
<dbReference type="STRING" id="7868.ENSCMIP00000028281"/>
<dbReference type="Proteomes" id="UP000314986">
    <property type="component" value="Unassembled WGS sequence"/>
</dbReference>
<feature type="transmembrane region" description="Helical" evidence="11">
    <location>
        <begin position="20"/>
        <end position="44"/>
    </location>
</feature>
<dbReference type="SUPFAM" id="SSF56219">
    <property type="entry name" value="DNase I-like"/>
    <property type="match status" value="1"/>
</dbReference>
<protein>
    <recommendedName>
        <fullName evidence="9">PGAP2-interacting protein</fullName>
    </recommendedName>
    <alternativeName>
        <fullName evidence="10">Cell wall biogenesis protein 43 C-terminal homolog</fullName>
    </alternativeName>
</protein>
<feature type="transmembrane region" description="Helical" evidence="11">
    <location>
        <begin position="135"/>
        <end position="152"/>
    </location>
</feature>
<dbReference type="GeneTree" id="ENSGT00510000048509"/>
<dbReference type="InterPro" id="IPR036691">
    <property type="entry name" value="Endo/exonu/phosph_ase_sf"/>
</dbReference>
<dbReference type="Pfam" id="PF23021">
    <property type="entry name" value="6TM_2nd_PGAP2IP"/>
    <property type="match status" value="1"/>
</dbReference>
<reference evidence="17" key="2">
    <citation type="journal article" date="2007" name="PLoS Biol.">
        <title>Survey sequencing and comparative analysis of the elephant shark (Callorhinchus milii) genome.</title>
        <authorList>
            <person name="Venkatesh B."/>
            <person name="Kirkness E.F."/>
            <person name="Loh Y.H."/>
            <person name="Halpern A.L."/>
            <person name="Lee A.P."/>
            <person name="Johnson J."/>
            <person name="Dandona N."/>
            <person name="Viswanathan L.D."/>
            <person name="Tay A."/>
            <person name="Venter J.C."/>
            <person name="Strausberg R.L."/>
            <person name="Brenner S."/>
        </authorList>
    </citation>
    <scope>NUCLEOTIDE SEQUENCE [LARGE SCALE GENOMIC DNA]</scope>
</reference>
<evidence type="ECO:0000256" key="5">
    <source>
        <dbReference type="ARBA" id="ARBA00023180"/>
    </source>
</evidence>
<comment type="subcellular location">
    <subcellularLocation>
        <location evidence="1">Membrane</location>
        <topology evidence="1">Multi-pass membrane protein</topology>
    </subcellularLocation>
</comment>
<dbReference type="GO" id="GO:0016020">
    <property type="term" value="C:membrane"/>
    <property type="evidence" value="ECO:0007669"/>
    <property type="project" value="UniProtKB-SubCell"/>
</dbReference>
<reference evidence="16" key="4">
    <citation type="submission" date="2025-05" db="UniProtKB">
        <authorList>
            <consortium name="Ensembl"/>
        </authorList>
    </citation>
    <scope>IDENTIFICATION</scope>
</reference>
<dbReference type="InterPro" id="IPR053912">
    <property type="entry name" value="PGAP2IP_TM_1nd"/>
</dbReference>
<dbReference type="PANTHER" id="PTHR14859">
    <property type="entry name" value="CALCOFLUOR WHITE HYPERSENSITIVE PROTEIN PRECURSOR"/>
    <property type="match status" value="1"/>
</dbReference>
<evidence type="ECO:0000256" key="7">
    <source>
        <dbReference type="ARBA" id="ARBA00060979"/>
    </source>
</evidence>
<comment type="subunit">
    <text evidence="8">Interacts with PGAP2/FRAG1.</text>
</comment>
<feature type="transmembrane region" description="Helical" evidence="11">
    <location>
        <begin position="323"/>
        <end position="347"/>
    </location>
</feature>
<name>V9KEK3_CALMI</name>
<evidence type="ECO:0000259" key="12">
    <source>
        <dbReference type="Pfam" id="PF23021"/>
    </source>
</evidence>
<sequence>MYCKTNKGLPGASWNMVRDLLMEIFLGYISSSLYHGLGPMIWYFPLQTLKLRGYELFALAYVSPLILISTSIWKLVNKRGIILLLRLITLGGIASYQTPNPVIRVVFLASGVASSLLVQAVTWWSGSIQQRVCRIWGFILSHFLLLAIRIWFTSLNPVWHYTAFNAAILSLGVIVTLDRLHSDFQKYPLETEGRTSRERKACFRWTIPAAAYGSLLFLTHWIFGEVSLVSRWAVSGHPRSGPDPNPCGGIILLALAIGMMLSFWPNIINKISFWLIGVASAIGIFCLRREEAFVSGTMLSIYTMSLWPHMVERMIGSGHPGKVLGTAMLVYVLEMLATVWCTAYNFVPGGVIAREKTGVILGLLVVLTGLGLWVGPQPKSFLSEGIKNPVLKHCVKFVKLLLWLFVGIGLLGLGLRFQVYQKKLLNQPVKKVFSAMIWSCRFGIDNQGWSSLEKSAKLIKQTDADFITILESDSSKPYLGNNDLTMWLGEKLGFYTDFGPSTKDHTWGEMTLSRYPIIQSTHHLLPSPHGELAPAISMTVNISGNLVDFVVAHFGNKKDELDRNLQAEYTSNLLKESQRPLVFLGYINSVPGSRNYIQLLKIGNVKDIANNDPFRWCEYIMYRDLIRLGFARISHGGLSDTEIQMARFQIPNDSTHFLDHDRLEVISKHVPKESRFNHRFGSFKMGHNREQFHHYHMNTPKYFLLENF</sequence>
<dbReference type="InterPro" id="IPR051916">
    <property type="entry name" value="GPI-anchor_lipid_remodeler"/>
</dbReference>
<feature type="transmembrane region" description="Helical" evidence="11">
    <location>
        <begin position="80"/>
        <end position="96"/>
    </location>
</feature>
<feature type="transmembrane region" description="Helical" evidence="11">
    <location>
        <begin position="201"/>
        <end position="223"/>
    </location>
</feature>
<evidence type="ECO:0000256" key="10">
    <source>
        <dbReference type="ARBA" id="ARBA00083370"/>
    </source>
</evidence>
<feature type="transmembrane region" description="Helical" evidence="11">
    <location>
        <begin position="397"/>
        <end position="417"/>
    </location>
</feature>
<feature type="transmembrane region" description="Helical" evidence="11">
    <location>
        <begin position="271"/>
        <end position="287"/>
    </location>
</feature>
<organism evidence="15">
    <name type="scientific">Callorhinchus milii</name>
    <name type="common">Ghost shark</name>
    <dbReference type="NCBI Taxonomy" id="7868"/>
    <lineage>
        <taxon>Eukaryota</taxon>
        <taxon>Metazoa</taxon>
        <taxon>Chordata</taxon>
        <taxon>Craniata</taxon>
        <taxon>Vertebrata</taxon>
        <taxon>Chondrichthyes</taxon>
        <taxon>Holocephali</taxon>
        <taxon>Chimaeriformes</taxon>
        <taxon>Callorhinchidae</taxon>
        <taxon>Callorhinchus</taxon>
    </lineage>
</organism>
<proteinExistence type="evidence at transcript level"/>
<dbReference type="Ensembl" id="ENSCMIT00000028729.1">
    <property type="protein sequence ID" value="ENSCMIP00000028281.1"/>
    <property type="gene ID" value="ENSCMIG00000012282.1"/>
</dbReference>
<keyword evidence="17" id="KW-1185">Reference proteome</keyword>
<evidence type="ECO:0000259" key="13">
    <source>
        <dbReference type="Pfam" id="PF23022"/>
    </source>
</evidence>
<reference evidence="15 17" key="3">
    <citation type="journal article" date="2014" name="Nature">
        <title>Elephant shark genome provides unique insights into gnathostome evolution.</title>
        <authorList>
            <consortium name="International Elephant Shark Genome Sequencing Consortium"/>
            <person name="Venkatesh B."/>
            <person name="Lee A.P."/>
            <person name="Ravi V."/>
            <person name="Maurya A.K."/>
            <person name="Lian M.M."/>
            <person name="Swann J.B."/>
            <person name="Ohta Y."/>
            <person name="Flajnik M.F."/>
            <person name="Sutoh Y."/>
            <person name="Kasahara M."/>
            <person name="Hoon S."/>
            <person name="Gangu V."/>
            <person name="Roy S.W."/>
            <person name="Irimia M."/>
            <person name="Korzh V."/>
            <person name="Kondrychyn I."/>
            <person name="Lim Z.W."/>
            <person name="Tay B.H."/>
            <person name="Tohari S."/>
            <person name="Kong K.W."/>
            <person name="Ho S."/>
            <person name="Lorente-Galdos B."/>
            <person name="Quilez J."/>
            <person name="Marques-Bonet T."/>
            <person name="Raney B.J."/>
            <person name="Ingham P.W."/>
            <person name="Tay A."/>
            <person name="Hillier L.W."/>
            <person name="Minx P."/>
            <person name="Boehm T."/>
            <person name="Wilson R.K."/>
            <person name="Brenner S."/>
            <person name="Warren W.C."/>
        </authorList>
    </citation>
    <scope>NUCLEOTIDE SEQUENCE</scope>
    <source>
        <tissue evidence="15">Testis</tissue>
    </source>
</reference>
<evidence type="ECO:0000313" key="17">
    <source>
        <dbReference type="Proteomes" id="UP000314986"/>
    </source>
</evidence>
<reference evidence="17" key="1">
    <citation type="journal article" date="2006" name="Science">
        <title>Ancient noncoding elements conserved in the human genome.</title>
        <authorList>
            <person name="Venkatesh B."/>
            <person name="Kirkness E.F."/>
            <person name="Loh Y.H."/>
            <person name="Halpern A.L."/>
            <person name="Lee A.P."/>
            <person name="Johnson J."/>
            <person name="Dandona N."/>
            <person name="Viswanathan L.D."/>
            <person name="Tay A."/>
            <person name="Venter J.C."/>
            <person name="Strausberg R.L."/>
            <person name="Brenner S."/>
        </authorList>
    </citation>
    <scope>NUCLEOTIDE SEQUENCE [LARGE SCALE GENOMIC DNA]</scope>
</reference>
<dbReference type="GO" id="GO:0005783">
    <property type="term" value="C:endoplasmic reticulum"/>
    <property type="evidence" value="ECO:0007669"/>
    <property type="project" value="TreeGrafter"/>
</dbReference>
<dbReference type="Gene3D" id="3.60.10.10">
    <property type="entry name" value="Endonuclease/exonuclease/phosphatase"/>
    <property type="match status" value="1"/>
</dbReference>
<accession>V9KEK3</accession>
<dbReference type="FunFam" id="3.60.10.10:FF:000021">
    <property type="entry name" value="PGAP2-interacting protein isoform A"/>
    <property type="match status" value="1"/>
</dbReference>
<dbReference type="InterPro" id="IPR053911">
    <property type="entry name" value="PGAP2IP_TM_2nd"/>
</dbReference>
<evidence type="ECO:0000256" key="3">
    <source>
        <dbReference type="ARBA" id="ARBA00022989"/>
    </source>
</evidence>
<keyword evidence="5" id="KW-0325">Glycoprotein</keyword>
<dbReference type="EMBL" id="JW863870">
    <property type="protein sequence ID" value="AFO96387.1"/>
    <property type="molecule type" value="mRNA"/>
</dbReference>
<feature type="transmembrane region" description="Helical" evidence="11">
    <location>
        <begin position="293"/>
        <end position="311"/>
    </location>
</feature>
<evidence type="ECO:0000256" key="9">
    <source>
        <dbReference type="ARBA" id="ARBA00070285"/>
    </source>
</evidence>
<dbReference type="AlphaFoldDB" id="V9KEK3"/>
<keyword evidence="4 11" id="KW-0472">Membrane</keyword>
<dbReference type="OMA" id="CVWYFPL"/>
<dbReference type="PANTHER" id="PTHR14859:SF1">
    <property type="entry name" value="PGAP2-INTERACTING PROTEIN"/>
    <property type="match status" value="1"/>
</dbReference>
<evidence type="ECO:0000313" key="16">
    <source>
        <dbReference type="Ensembl" id="ENSCMIP00000028281.1"/>
    </source>
</evidence>
<dbReference type="Pfam" id="PF23022">
    <property type="entry name" value="6TM_1st_PGAP2IP"/>
    <property type="match status" value="1"/>
</dbReference>
<feature type="transmembrane region" description="Helical" evidence="11">
    <location>
        <begin position="56"/>
        <end position="73"/>
    </location>
</feature>
<evidence type="ECO:0000313" key="15">
    <source>
        <dbReference type="EMBL" id="AFO96387.1"/>
    </source>
</evidence>
<keyword evidence="3 11" id="KW-1133">Transmembrane helix</keyword>
<dbReference type="InterPro" id="IPR057315">
    <property type="entry name" value="Exo_endo_phos_PGAP2IP_C"/>
</dbReference>
<feature type="transmembrane region" description="Helical" evidence="11">
    <location>
        <begin position="102"/>
        <end position="123"/>
    </location>
</feature>
<dbReference type="GO" id="GO:0006506">
    <property type="term" value="P:GPI anchor biosynthetic process"/>
    <property type="evidence" value="ECO:0007669"/>
    <property type="project" value="TreeGrafter"/>
</dbReference>
<evidence type="ECO:0000259" key="14">
    <source>
        <dbReference type="Pfam" id="PF23226"/>
    </source>
</evidence>
<feature type="domain" description="PGAP2IP C-terminal nuclease-like" evidence="14">
    <location>
        <begin position="430"/>
        <end position="661"/>
    </location>
</feature>
<feature type="domain" description="PGAP2IP second transmembrane" evidence="12">
    <location>
        <begin position="205"/>
        <end position="374"/>
    </location>
</feature>
<feature type="transmembrane region" description="Helical" evidence="11">
    <location>
        <begin position="158"/>
        <end position="180"/>
    </location>
</feature>
<feature type="domain" description="PGAP2IP first transmembrane" evidence="13">
    <location>
        <begin position="30"/>
        <end position="162"/>
    </location>
</feature>
<evidence type="ECO:0000256" key="11">
    <source>
        <dbReference type="SAM" id="Phobius"/>
    </source>
</evidence>
<dbReference type="Pfam" id="PF23226">
    <property type="entry name" value="Exo_endo_phos_PGAP2IP"/>
    <property type="match status" value="1"/>
</dbReference>
<evidence type="ECO:0000256" key="2">
    <source>
        <dbReference type="ARBA" id="ARBA00022692"/>
    </source>
</evidence>
<feature type="transmembrane region" description="Helical" evidence="11">
    <location>
        <begin position="359"/>
        <end position="376"/>
    </location>
</feature>
<evidence type="ECO:0000256" key="4">
    <source>
        <dbReference type="ARBA" id="ARBA00023136"/>
    </source>
</evidence>
<comment type="function">
    <text evidence="6">Involved in lipid remodeling during GPI-anchor maturation.</text>
</comment>